<name>A0A1I7SMW0_BURXY</name>
<evidence type="ECO:0000256" key="1">
    <source>
        <dbReference type="ARBA" id="ARBA00004477"/>
    </source>
</evidence>
<keyword evidence="6 10" id="KW-0812">Transmembrane</keyword>
<evidence type="ECO:0000313" key="15">
    <source>
        <dbReference type="WBParaSite" id="BXY_1439600.1"/>
    </source>
</evidence>
<feature type="transmembrane region" description="Helical" evidence="10">
    <location>
        <begin position="98"/>
        <end position="119"/>
    </location>
</feature>
<feature type="chain" id="PRO_5035360092" description="Alpha-1,3-glucosyltransferase" evidence="11">
    <location>
        <begin position="26"/>
        <end position="728"/>
    </location>
</feature>
<dbReference type="Pfam" id="PF04493">
    <property type="entry name" value="Endonuclease_5"/>
    <property type="match status" value="1"/>
</dbReference>
<dbReference type="EMBL" id="CAJFCV020000006">
    <property type="protein sequence ID" value="CAG9130418.1"/>
    <property type="molecule type" value="Genomic_DNA"/>
</dbReference>
<dbReference type="GO" id="GO:0005789">
    <property type="term" value="C:endoplasmic reticulum membrane"/>
    <property type="evidence" value="ECO:0007669"/>
    <property type="project" value="UniProtKB-SubCell"/>
</dbReference>
<dbReference type="WBParaSite" id="BXY_1439600.1">
    <property type="protein sequence ID" value="BXY_1439600.1"/>
    <property type="gene ID" value="BXY_1439600"/>
</dbReference>
<evidence type="ECO:0000256" key="9">
    <source>
        <dbReference type="ARBA" id="ARBA00023136"/>
    </source>
</evidence>
<dbReference type="GO" id="GO:0042283">
    <property type="term" value="F:dolichyl pyrophosphate Glc1Man9GlcNAc2 alpha-1,3-glucosyltransferase activity"/>
    <property type="evidence" value="ECO:0007669"/>
    <property type="project" value="TreeGrafter"/>
</dbReference>
<feature type="transmembrane region" description="Helical" evidence="10">
    <location>
        <begin position="311"/>
        <end position="330"/>
    </location>
</feature>
<evidence type="ECO:0000256" key="4">
    <source>
        <dbReference type="ARBA" id="ARBA00022676"/>
    </source>
</evidence>
<feature type="transmembrane region" description="Helical" evidence="10">
    <location>
        <begin position="409"/>
        <end position="429"/>
    </location>
</feature>
<feature type="transmembrane region" description="Helical" evidence="10">
    <location>
        <begin position="369"/>
        <end position="397"/>
    </location>
</feature>
<evidence type="ECO:0000256" key="3">
    <source>
        <dbReference type="ARBA" id="ARBA00008715"/>
    </source>
</evidence>
<dbReference type="InterPro" id="IPR004856">
    <property type="entry name" value="Glyco_trans_ALG6/ALG8"/>
</dbReference>
<evidence type="ECO:0000313" key="13">
    <source>
        <dbReference type="Proteomes" id="UP000095284"/>
    </source>
</evidence>
<keyword evidence="4 10" id="KW-0328">Glycosyltransferase</keyword>
<dbReference type="InterPro" id="IPR007581">
    <property type="entry name" value="Endonuclease-V"/>
</dbReference>
<dbReference type="Proteomes" id="UP000659654">
    <property type="component" value="Unassembled WGS sequence"/>
</dbReference>
<comment type="similarity">
    <text evidence="3 10">Belongs to the ALG6/ALG8 glucosyltransferase family.</text>
</comment>
<evidence type="ECO:0000256" key="10">
    <source>
        <dbReference type="RuleBase" id="RU363110"/>
    </source>
</evidence>
<keyword evidence="14" id="KW-1185">Reference proteome</keyword>
<feature type="transmembrane region" description="Helical" evidence="10">
    <location>
        <begin position="216"/>
        <end position="244"/>
    </location>
</feature>
<evidence type="ECO:0000313" key="12">
    <source>
        <dbReference type="EMBL" id="CAD5234564.1"/>
    </source>
</evidence>
<dbReference type="Gene3D" id="3.30.2170.10">
    <property type="entry name" value="archaeoglobus fulgidus dsm 4304 superfamily"/>
    <property type="match status" value="1"/>
</dbReference>
<feature type="transmembrane region" description="Helical" evidence="10">
    <location>
        <begin position="154"/>
        <end position="172"/>
    </location>
</feature>
<dbReference type="Pfam" id="PF03155">
    <property type="entry name" value="Alg6_Alg8"/>
    <property type="match status" value="1"/>
</dbReference>
<dbReference type="PANTHER" id="PTHR12413:SF2">
    <property type="entry name" value="DOLICHYL PYROPHOSPHATE GLC1MAN9GLCNAC2 ALPHA-1,3-GLUCOSYLTRANSFERASE-RELATED"/>
    <property type="match status" value="1"/>
</dbReference>
<feature type="signal peptide" evidence="11">
    <location>
        <begin position="1"/>
        <end position="25"/>
    </location>
</feature>
<evidence type="ECO:0000256" key="5">
    <source>
        <dbReference type="ARBA" id="ARBA00022679"/>
    </source>
</evidence>
<protein>
    <recommendedName>
        <fullName evidence="10">Alpha-1,3-glucosyltransferase</fullName>
        <ecNumber evidence="10">2.4.1.-</ecNumber>
    </recommendedName>
</protein>
<keyword evidence="7 10" id="KW-0256">Endoplasmic reticulum</keyword>
<evidence type="ECO:0000256" key="2">
    <source>
        <dbReference type="ARBA" id="ARBA00004922"/>
    </source>
</evidence>
<keyword evidence="9 10" id="KW-0472">Membrane</keyword>
<reference evidence="15" key="1">
    <citation type="submission" date="2016-11" db="UniProtKB">
        <authorList>
            <consortium name="WormBaseParasite"/>
        </authorList>
    </citation>
    <scope>IDENTIFICATION</scope>
</reference>
<dbReference type="AlphaFoldDB" id="A0A1I7SMW0"/>
<keyword evidence="5 10" id="KW-0808">Transferase</keyword>
<dbReference type="EC" id="2.4.1.-" evidence="10"/>
<feature type="transmembrane region" description="Helical" evidence="10">
    <location>
        <begin position="465"/>
        <end position="486"/>
    </location>
</feature>
<gene>
    <name evidence="12" type="ORF">BXYJ_LOCUS14655</name>
</gene>
<dbReference type="EMBL" id="CAJFDI010000006">
    <property type="protein sequence ID" value="CAD5234564.1"/>
    <property type="molecule type" value="Genomic_DNA"/>
</dbReference>
<reference evidence="12" key="2">
    <citation type="submission" date="2020-09" db="EMBL/GenBank/DDBJ databases">
        <authorList>
            <person name="Kikuchi T."/>
        </authorList>
    </citation>
    <scope>NUCLEOTIDE SEQUENCE</scope>
    <source>
        <strain evidence="12">Ka4C1</strain>
    </source>
</reference>
<dbReference type="eggNOG" id="KOG4417">
    <property type="taxonomic scope" value="Eukaryota"/>
</dbReference>
<dbReference type="Proteomes" id="UP000582659">
    <property type="component" value="Unassembled WGS sequence"/>
</dbReference>
<comment type="pathway">
    <text evidence="2 10">Protein modification; protein glycosylation.</text>
</comment>
<accession>A0A1I7SMW0</accession>
<proteinExistence type="inferred from homology"/>
<sequence>MSDIAFVCGFLVALKLCFLRCYVSTDFEVHRNWLAITYNLPLSKWYFEDTSIWTLDYPPFFAYFELFLSYLASLFDKDILIIQKDALLTPNVLLFQRLSVIFSDIVFYIGCYSCANAVVSSLNIGAKKSVTLRNCLFILLALNPALILLDNVHFQYNSMLFGIFLLGIRYFLKEDYVKAALVFSILLNCKHIFLYYVFAFVLGFAFWFLLPVNRKIMIRVVSLGAAVVLPVAVSFGPFLFSGGLAQFHQILSRLFPFKRGLTHSYWAPNFWALYNTLDFMLFKLKGQSGVIPPTYTNGLVQTYDHSVLPNIAVECTLALVAIFSIVLFFVRGKSRGESFLAMLIMSAFSFFLFSWHVHEKAAVLIQIPITILAFVNPCYASICLFCTQASIVGLFPLFFDKPIENLIKYGLYIGYVFVFKTIFSLAFNLRDVFDVKNKVFFLVTALLEFYKGFLHKSFLGNRADFLPLMSTSLICSSVLIYVYLYLLMHFTRLNVIFAKICLRFREVYYKKYSSSCVPKPVTLIGALDMTQNVNIPALSTVSYCIFTYPDLKLHAHEEKTVIVKYDYITNYLALRECNPLVDIVNQVKERPHVLFIDGNARLHARDFGLGCHVESLTGIPTVGIAKKLSASFGRLCDDSQYFQEWLKSRDWSKSRILEVVKDKVRIFRVIKLHSNLYFISAGLKTELGWASEVSCRGMSGGNFQPLRVSDLCSRHLNQDMFTDASLRL</sequence>
<dbReference type="OrthoDB" id="1689333at2759"/>
<dbReference type="GO" id="GO:0006281">
    <property type="term" value="P:DNA repair"/>
    <property type="evidence" value="ECO:0007669"/>
    <property type="project" value="InterPro"/>
</dbReference>
<evidence type="ECO:0000256" key="7">
    <source>
        <dbReference type="ARBA" id="ARBA00022824"/>
    </source>
</evidence>
<organism evidence="13 15">
    <name type="scientific">Bursaphelenchus xylophilus</name>
    <name type="common">Pinewood nematode worm</name>
    <name type="synonym">Aphelenchoides xylophilus</name>
    <dbReference type="NCBI Taxonomy" id="6326"/>
    <lineage>
        <taxon>Eukaryota</taxon>
        <taxon>Metazoa</taxon>
        <taxon>Ecdysozoa</taxon>
        <taxon>Nematoda</taxon>
        <taxon>Chromadorea</taxon>
        <taxon>Rhabditida</taxon>
        <taxon>Tylenchina</taxon>
        <taxon>Tylenchomorpha</taxon>
        <taxon>Aphelenchoidea</taxon>
        <taxon>Aphelenchoididae</taxon>
        <taxon>Bursaphelenchus</taxon>
    </lineage>
</organism>
<comment type="subcellular location">
    <subcellularLocation>
        <location evidence="1 10">Endoplasmic reticulum membrane</location>
        <topology evidence="1 10">Multi-pass membrane protein</topology>
    </subcellularLocation>
</comment>
<feature type="transmembrane region" description="Helical" evidence="10">
    <location>
        <begin position="131"/>
        <end position="148"/>
    </location>
</feature>
<dbReference type="SMR" id="A0A1I7SMW0"/>
<dbReference type="Proteomes" id="UP000095284">
    <property type="component" value="Unplaced"/>
</dbReference>
<evidence type="ECO:0000313" key="14">
    <source>
        <dbReference type="Proteomes" id="UP000659654"/>
    </source>
</evidence>
<dbReference type="GO" id="GO:0006487">
    <property type="term" value="P:protein N-linked glycosylation"/>
    <property type="evidence" value="ECO:0007669"/>
    <property type="project" value="TreeGrafter"/>
</dbReference>
<feature type="transmembrane region" description="Helical" evidence="10">
    <location>
        <begin position="193"/>
        <end position="210"/>
    </location>
</feature>
<dbReference type="UniPathway" id="UPA00378"/>
<dbReference type="PANTHER" id="PTHR12413">
    <property type="entry name" value="DOLICHYL GLYCOSYLTRANSFERASE"/>
    <property type="match status" value="1"/>
</dbReference>
<dbReference type="GO" id="GO:0004519">
    <property type="term" value="F:endonuclease activity"/>
    <property type="evidence" value="ECO:0007669"/>
    <property type="project" value="InterPro"/>
</dbReference>
<evidence type="ECO:0000256" key="8">
    <source>
        <dbReference type="ARBA" id="ARBA00022989"/>
    </source>
</evidence>
<keyword evidence="11" id="KW-0732">Signal</keyword>
<evidence type="ECO:0000256" key="11">
    <source>
        <dbReference type="SAM" id="SignalP"/>
    </source>
</evidence>
<keyword evidence="8 10" id="KW-1133">Transmembrane helix</keyword>
<evidence type="ECO:0000256" key="6">
    <source>
        <dbReference type="ARBA" id="ARBA00022692"/>
    </source>
</evidence>
<feature type="transmembrane region" description="Helical" evidence="10">
    <location>
        <begin position="339"/>
        <end position="357"/>
    </location>
</feature>